<evidence type="ECO:0000313" key="1">
    <source>
        <dbReference type="EnsemblPlants" id="Kaladp0024s0620.1.v1.1.CDS.1"/>
    </source>
</evidence>
<organism evidence="1 2">
    <name type="scientific">Kalanchoe fedtschenkoi</name>
    <name type="common">Lavender scallops</name>
    <name type="synonym">South American air plant</name>
    <dbReference type="NCBI Taxonomy" id="63787"/>
    <lineage>
        <taxon>Eukaryota</taxon>
        <taxon>Viridiplantae</taxon>
        <taxon>Streptophyta</taxon>
        <taxon>Embryophyta</taxon>
        <taxon>Tracheophyta</taxon>
        <taxon>Spermatophyta</taxon>
        <taxon>Magnoliopsida</taxon>
        <taxon>eudicotyledons</taxon>
        <taxon>Gunneridae</taxon>
        <taxon>Pentapetalae</taxon>
        <taxon>Saxifragales</taxon>
        <taxon>Crassulaceae</taxon>
        <taxon>Kalanchoe</taxon>
    </lineage>
</organism>
<evidence type="ECO:0000313" key="2">
    <source>
        <dbReference type="Proteomes" id="UP000594263"/>
    </source>
</evidence>
<dbReference type="EnsemblPlants" id="Kaladp0024s0620.1.v1.1">
    <property type="protein sequence ID" value="Kaladp0024s0620.1.v1.1.CDS.1"/>
    <property type="gene ID" value="Kaladp0024s0620.v1.1"/>
</dbReference>
<proteinExistence type="predicted"/>
<dbReference type="Gramene" id="Kaladp0024s0620.1.v1.1">
    <property type="protein sequence ID" value="Kaladp0024s0620.1.v1.1.CDS.1"/>
    <property type="gene ID" value="Kaladp0024s0620.v1.1"/>
</dbReference>
<dbReference type="AlphaFoldDB" id="A0A7N0T7Z7"/>
<name>A0A7N0T7Z7_KALFE</name>
<keyword evidence="2" id="KW-1185">Reference proteome</keyword>
<reference evidence="1" key="1">
    <citation type="submission" date="2021-01" db="UniProtKB">
        <authorList>
            <consortium name="EnsemblPlants"/>
        </authorList>
    </citation>
    <scope>IDENTIFICATION</scope>
</reference>
<dbReference type="Proteomes" id="UP000594263">
    <property type="component" value="Unplaced"/>
</dbReference>
<protein>
    <submittedName>
        <fullName evidence="1">Uncharacterized protein</fullName>
    </submittedName>
</protein>
<accession>A0A7N0T7Z7</accession>
<sequence>MCLSPPPQLDFNHACDLTEGSHCTAPIMSFIPLAKLFILCMTSGIPPITDPSLRVLQEAKRKTLSDNVLVDLRHSLVHPVYSHLCKSNLFSSHP</sequence>